<feature type="domain" description="Trigger factor ribosome-binding bacterial" evidence="14">
    <location>
        <begin position="1"/>
        <end position="145"/>
    </location>
</feature>
<evidence type="ECO:0000256" key="3">
    <source>
        <dbReference type="ARBA" id="ARBA00013194"/>
    </source>
</evidence>
<feature type="region of interest" description="Disordered" evidence="12">
    <location>
        <begin position="422"/>
        <end position="447"/>
    </location>
</feature>
<dbReference type="InterPro" id="IPR036611">
    <property type="entry name" value="Trigger_fac_ribosome-bd_sf"/>
</dbReference>
<evidence type="ECO:0000313" key="16">
    <source>
        <dbReference type="EMBL" id="WCO68845.1"/>
    </source>
</evidence>
<keyword evidence="6 11" id="KW-0697">Rotamase</keyword>
<dbReference type="InterPro" id="IPR037041">
    <property type="entry name" value="Trigger_fac_C_sf"/>
</dbReference>
<comment type="catalytic activity">
    <reaction evidence="1 11">
        <text>[protein]-peptidylproline (omega=180) = [protein]-peptidylproline (omega=0)</text>
        <dbReference type="Rhea" id="RHEA:16237"/>
        <dbReference type="Rhea" id="RHEA-COMP:10747"/>
        <dbReference type="Rhea" id="RHEA-COMP:10748"/>
        <dbReference type="ChEBI" id="CHEBI:83833"/>
        <dbReference type="ChEBI" id="CHEBI:83834"/>
        <dbReference type="EC" id="5.2.1.8"/>
    </reaction>
</comment>
<keyword evidence="8 11" id="KW-0413">Isomerase</keyword>
<dbReference type="InterPro" id="IPR008880">
    <property type="entry name" value="Trigger_fac_C"/>
</dbReference>
<dbReference type="GO" id="GO:0051083">
    <property type="term" value="P:'de novo' cotranslational protein folding"/>
    <property type="evidence" value="ECO:0007669"/>
    <property type="project" value="TreeGrafter"/>
</dbReference>
<dbReference type="Gene3D" id="3.30.70.1050">
    <property type="entry name" value="Trigger factor ribosome-binding domain"/>
    <property type="match status" value="1"/>
</dbReference>
<dbReference type="RefSeq" id="WP_272738360.1">
    <property type="nucleotide sequence ID" value="NZ_CP116942.1"/>
</dbReference>
<evidence type="ECO:0000256" key="9">
    <source>
        <dbReference type="ARBA" id="ARBA00023306"/>
    </source>
</evidence>
<dbReference type="KEGG" id="ima:PO878_08925"/>
<comment type="subcellular location">
    <subcellularLocation>
        <location evidence="11">Cytoplasm</location>
    </subcellularLocation>
    <text evidence="11">About half TF is bound to the ribosome near the polypeptide exit tunnel while the other half is free in the cytoplasm.</text>
</comment>
<dbReference type="SUPFAM" id="SSF54534">
    <property type="entry name" value="FKBP-like"/>
    <property type="match status" value="1"/>
</dbReference>
<dbReference type="Pfam" id="PF05698">
    <property type="entry name" value="Trigger_C"/>
    <property type="match status" value="1"/>
</dbReference>
<comment type="similarity">
    <text evidence="2 11">Belongs to the FKBP-type PPIase family. Tig subfamily.</text>
</comment>
<dbReference type="PANTHER" id="PTHR30560:SF3">
    <property type="entry name" value="TRIGGER FACTOR-LIKE PROTEIN TIG, CHLOROPLASTIC"/>
    <property type="match status" value="1"/>
</dbReference>
<evidence type="ECO:0000256" key="2">
    <source>
        <dbReference type="ARBA" id="ARBA00005464"/>
    </source>
</evidence>
<evidence type="ECO:0000256" key="5">
    <source>
        <dbReference type="ARBA" id="ARBA00022618"/>
    </source>
</evidence>
<dbReference type="InterPro" id="IPR005215">
    <property type="entry name" value="Trig_fac"/>
</dbReference>
<dbReference type="Pfam" id="PF00254">
    <property type="entry name" value="FKBP_C"/>
    <property type="match status" value="1"/>
</dbReference>
<dbReference type="InterPro" id="IPR001179">
    <property type="entry name" value="PPIase_FKBP_dom"/>
</dbReference>
<organism evidence="16 17">
    <name type="scientific">Iamia majanohamensis</name>
    <dbReference type="NCBI Taxonomy" id="467976"/>
    <lineage>
        <taxon>Bacteria</taxon>
        <taxon>Bacillati</taxon>
        <taxon>Actinomycetota</taxon>
        <taxon>Acidimicrobiia</taxon>
        <taxon>Acidimicrobiales</taxon>
        <taxon>Iamiaceae</taxon>
        <taxon>Iamia</taxon>
    </lineage>
</organism>
<dbReference type="NCBIfam" id="TIGR00115">
    <property type="entry name" value="tig"/>
    <property type="match status" value="1"/>
</dbReference>
<dbReference type="PANTHER" id="PTHR30560">
    <property type="entry name" value="TRIGGER FACTOR CHAPERONE AND PEPTIDYL-PROLYL CIS/TRANS ISOMERASE"/>
    <property type="match status" value="1"/>
</dbReference>
<dbReference type="InterPro" id="IPR027304">
    <property type="entry name" value="Trigger_fact/SurA_dom_sf"/>
</dbReference>
<evidence type="ECO:0000259" key="15">
    <source>
        <dbReference type="Pfam" id="PF05698"/>
    </source>
</evidence>
<feature type="domain" description="PPIase FKBP-type" evidence="13">
    <location>
        <begin position="157"/>
        <end position="214"/>
    </location>
</feature>
<evidence type="ECO:0000259" key="13">
    <source>
        <dbReference type="Pfam" id="PF00254"/>
    </source>
</evidence>
<dbReference type="InterPro" id="IPR008881">
    <property type="entry name" value="Trigger_fac_ribosome-bd_bac"/>
</dbReference>
<dbReference type="GO" id="GO:0015031">
    <property type="term" value="P:protein transport"/>
    <property type="evidence" value="ECO:0007669"/>
    <property type="project" value="UniProtKB-UniRule"/>
</dbReference>
<evidence type="ECO:0000256" key="11">
    <source>
        <dbReference type="HAMAP-Rule" id="MF_00303"/>
    </source>
</evidence>
<feature type="domain" description="Trigger factor C-terminal" evidence="15">
    <location>
        <begin position="255"/>
        <end position="416"/>
    </location>
</feature>
<dbReference type="Proteomes" id="UP001216390">
    <property type="component" value="Chromosome"/>
</dbReference>
<dbReference type="AlphaFoldDB" id="A0AAF0BXA2"/>
<evidence type="ECO:0000256" key="12">
    <source>
        <dbReference type="SAM" id="MobiDB-lite"/>
    </source>
</evidence>
<dbReference type="Gene3D" id="1.10.3120.10">
    <property type="entry name" value="Trigger factor, C-terminal domain"/>
    <property type="match status" value="1"/>
</dbReference>
<keyword evidence="5 11" id="KW-0132">Cell division</keyword>
<accession>A0AAF0BXA2</accession>
<name>A0AAF0BXA2_9ACTN</name>
<dbReference type="HAMAP" id="MF_00303">
    <property type="entry name" value="Trigger_factor_Tig"/>
    <property type="match status" value="1"/>
</dbReference>
<proteinExistence type="inferred from homology"/>
<reference evidence="16" key="1">
    <citation type="submission" date="2023-01" db="EMBL/GenBank/DDBJ databases">
        <title>The diversity of Class Acidimicrobiia in South China Sea sediment environments and the proposal of Iamia marina sp. nov., a novel species of the genus Iamia.</title>
        <authorList>
            <person name="He Y."/>
            <person name="Tian X."/>
        </authorList>
    </citation>
    <scope>NUCLEOTIDE SEQUENCE</scope>
    <source>
        <strain evidence="16">DSM 19957</strain>
    </source>
</reference>
<dbReference type="GO" id="GO:0043335">
    <property type="term" value="P:protein unfolding"/>
    <property type="evidence" value="ECO:0007669"/>
    <property type="project" value="TreeGrafter"/>
</dbReference>
<evidence type="ECO:0000259" key="14">
    <source>
        <dbReference type="Pfam" id="PF05697"/>
    </source>
</evidence>
<evidence type="ECO:0000256" key="10">
    <source>
        <dbReference type="ARBA" id="ARBA00029986"/>
    </source>
</evidence>
<evidence type="ECO:0000313" key="17">
    <source>
        <dbReference type="Proteomes" id="UP001216390"/>
    </source>
</evidence>
<protein>
    <recommendedName>
        <fullName evidence="4 11">Trigger factor</fullName>
        <shortName evidence="11">TF</shortName>
        <ecNumber evidence="3 11">5.2.1.8</ecNumber>
    </recommendedName>
    <alternativeName>
        <fullName evidence="10 11">PPIase</fullName>
    </alternativeName>
</protein>
<evidence type="ECO:0000256" key="1">
    <source>
        <dbReference type="ARBA" id="ARBA00000971"/>
    </source>
</evidence>
<evidence type="ECO:0000256" key="6">
    <source>
        <dbReference type="ARBA" id="ARBA00023110"/>
    </source>
</evidence>
<keyword evidence="17" id="KW-1185">Reference proteome</keyword>
<comment type="domain">
    <text evidence="11">Consists of 3 domains; the N-terminus binds the ribosome, the middle domain has PPIase activity, while the C-terminus has intrinsic chaperone activity on its own.</text>
</comment>
<dbReference type="EC" id="5.2.1.8" evidence="3 11"/>
<dbReference type="GO" id="GO:0005737">
    <property type="term" value="C:cytoplasm"/>
    <property type="evidence" value="ECO:0007669"/>
    <property type="project" value="UniProtKB-SubCell"/>
</dbReference>
<dbReference type="GO" id="GO:0051301">
    <property type="term" value="P:cell division"/>
    <property type="evidence" value="ECO:0007669"/>
    <property type="project" value="UniProtKB-KW"/>
</dbReference>
<keyword evidence="11" id="KW-0963">Cytoplasm</keyword>
<feature type="compositionally biased region" description="Acidic residues" evidence="12">
    <location>
        <begin position="434"/>
        <end position="447"/>
    </location>
</feature>
<comment type="function">
    <text evidence="11">Involved in protein export. Acts as a chaperone by maintaining the newly synthesized protein in an open conformation. Functions as a peptidyl-prolyl cis-trans isomerase.</text>
</comment>
<dbReference type="InterPro" id="IPR046357">
    <property type="entry name" value="PPIase_dom_sf"/>
</dbReference>
<evidence type="ECO:0000256" key="4">
    <source>
        <dbReference type="ARBA" id="ARBA00016902"/>
    </source>
</evidence>
<keyword evidence="9 11" id="KW-0131">Cell cycle</keyword>
<gene>
    <name evidence="11 16" type="primary">tig</name>
    <name evidence="16" type="ORF">PO878_08925</name>
</gene>
<dbReference type="GO" id="GO:0044183">
    <property type="term" value="F:protein folding chaperone"/>
    <property type="evidence" value="ECO:0007669"/>
    <property type="project" value="TreeGrafter"/>
</dbReference>
<dbReference type="GO" id="GO:0043022">
    <property type="term" value="F:ribosome binding"/>
    <property type="evidence" value="ECO:0007669"/>
    <property type="project" value="TreeGrafter"/>
</dbReference>
<dbReference type="SUPFAM" id="SSF109998">
    <property type="entry name" value="Triger factor/SurA peptide-binding domain-like"/>
    <property type="match status" value="1"/>
</dbReference>
<dbReference type="GO" id="GO:0003755">
    <property type="term" value="F:peptidyl-prolyl cis-trans isomerase activity"/>
    <property type="evidence" value="ECO:0007669"/>
    <property type="project" value="UniProtKB-UniRule"/>
</dbReference>
<keyword evidence="7 11" id="KW-0143">Chaperone</keyword>
<dbReference type="PIRSF" id="PIRSF003095">
    <property type="entry name" value="Trigger_factor"/>
    <property type="match status" value="1"/>
</dbReference>
<dbReference type="Gene3D" id="3.10.50.40">
    <property type="match status" value="1"/>
</dbReference>
<dbReference type="SUPFAM" id="SSF102735">
    <property type="entry name" value="Trigger factor ribosome-binding domain"/>
    <property type="match status" value="1"/>
</dbReference>
<dbReference type="EMBL" id="CP116942">
    <property type="protein sequence ID" value="WCO68845.1"/>
    <property type="molecule type" value="Genomic_DNA"/>
</dbReference>
<evidence type="ECO:0000256" key="7">
    <source>
        <dbReference type="ARBA" id="ARBA00023186"/>
    </source>
</evidence>
<dbReference type="Pfam" id="PF05697">
    <property type="entry name" value="Trigger_N"/>
    <property type="match status" value="1"/>
</dbReference>
<sequence length="447" mass="48807">MESTVEPAEGNKVKVSVEVPADDFEREVDAAFKRMAKEVRLPGFRPGKVPRKVLEARLGTEAARNDALQHALPDYYAKAIADHEVDAIAPPEIDITAGQEDGDVTFDAVVEVRPEVEVGGYSSLRVVIDGPDATDEDVDERIEHLREQFSTLETVDRPAAEGDTATIDITGSRDDEPLDGLTAEDYQYRVGAGNVVPELDESLAGAKVGDILTFSSEHPGDGEPVDFRVLVKEVQATVLPDLDDDFASQASEVDTLDELRADLTRRIAEVKLQQARMALREGTGDALGELVEDDPPEALVEGEMQTRLQDLALRLQAQGIDLGDYLRATGQDPDAFREDLRTAAAKAVRVDLALRAVATAEGIEVDDEELDAEIASVAERVGQTPRKVREQFEHNGQIPLVRSDVRTRKAMEWVLERVEVVDPDGGPIDRDALLADDDADTDPEQDS</sequence>
<evidence type="ECO:0000256" key="8">
    <source>
        <dbReference type="ARBA" id="ARBA00023235"/>
    </source>
</evidence>